<dbReference type="PROSITE" id="PS51483">
    <property type="entry name" value="B5"/>
    <property type="match status" value="1"/>
</dbReference>
<evidence type="ECO:0000256" key="7">
    <source>
        <dbReference type="ARBA" id="ARBA00022723"/>
    </source>
</evidence>
<dbReference type="InterPro" id="IPR005121">
    <property type="entry name" value="Fdx_antiC-bd"/>
</dbReference>
<feature type="binding site" evidence="15">
    <location>
        <position position="476"/>
    </location>
    <ligand>
        <name>Mg(2+)</name>
        <dbReference type="ChEBI" id="CHEBI:18420"/>
        <note>shared with alpha subunit</note>
    </ligand>
</feature>
<evidence type="ECO:0000256" key="9">
    <source>
        <dbReference type="ARBA" id="ARBA00022840"/>
    </source>
</evidence>
<reference evidence="20 21" key="1">
    <citation type="submission" date="2019-02" db="EMBL/GenBank/DDBJ databases">
        <title>Apibacter muscae sp. nov.: a novel member of the house fly microbiota.</title>
        <authorList>
            <person name="Park R."/>
        </authorList>
    </citation>
    <scope>NUCLEOTIDE SEQUENCE [LARGE SCALE GENOMIC DNA]</scope>
    <source>
        <strain evidence="20 21">AL1</strain>
    </source>
</reference>
<dbReference type="InterPro" id="IPR005146">
    <property type="entry name" value="B3/B4_tRNA-bd"/>
</dbReference>
<dbReference type="FunFam" id="2.40.50.140:FF:000045">
    <property type="entry name" value="Phenylalanine--tRNA ligase beta subunit"/>
    <property type="match status" value="1"/>
</dbReference>
<dbReference type="PANTHER" id="PTHR10947">
    <property type="entry name" value="PHENYLALANYL-TRNA SYNTHETASE BETA CHAIN AND LEUCINE-RICH REPEAT-CONTAINING PROTEIN 47"/>
    <property type="match status" value="1"/>
</dbReference>
<evidence type="ECO:0000313" key="20">
    <source>
        <dbReference type="EMBL" id="TWP29102.1"/>
    </source>
</evidence>
<evidence type="ECO:0000256" key="15">
    <source>
        <dbReference type="HAMAP-Rule" id="MF_00283"/>
    </source>
</evidence>
<dbReference type="Pfam" id="PF03484">
    <property type="entry name" value="B5"/>
    <property type="match status" value="1"/>
</dbReference>
<evidence type="ECO:0000256" key="13">
    <source>
        <dbReference type="ARBA" id="ARBA00023146"/>
    </source>
</evidence>
<dbReference type="CDD" id="cd02796">
    <property type="entry name" value="tRNA_bind_bactPheRS"/>
    <property type="match status" value="1"/>
</dbReference>
<dbReference type="NCBIfam" id="NF045760">
    <property type="entry name" value="YtpR"/>
    <property type="match status" value="1"/>
</dbReference>
<dbReference type="Gene3D" id="3.30.56.10">
    <property type="match status" value="2"/>
</dbReference>
<comment type="subcellular location">
    <subcellularLocation>
        <location evidence="1 15">Cytoplasm</location>
    </subcellularLocation>
</comment>
<dbReference type="GO" id="GO:0000287">
    <property type="term" value="F:magnesium ion binding"/>
    <property type="evidence" value="ECO:0007669"/>
    <property type="project" value="UniProtKB-UniRule"/>
</dbReference>
<keyword evidence="9 15" id="KW-0067">ATP-binding</keyword>
<comment type="catalytic activity">
    <reaction evidence="14 15">
        <text>tRNA(Phe) + L-phenylalanine + ATP = L-phenylalanyl-tRNA(Phe) + AMP + diphosphate + H(+)</text>
        <dbReference type="Rhea" id="RHEA:19413"/>
        <dbReference type="Rhea" id="RHEA-COMP:9668"/>
        <dbReference type="Rhea" id="RHEA-COMP:9699"/>
        <dbReference type="ChEBI" id="CHEBI:15378"/>
        <dbReference type="ChEBI" id="CHEBI:30616"/>
        <dbReference type="ChEBI" id="CHEBI:33019"/>
        <dbReference type="ChEBI" id="CHEBI:58095"/>
        <dbReference type="ChEBI" id="CHEBI:78442"/>
        <dbReference type="ChEBI" id="CHEBI:78531"/>
        <dbReference type="ChEBI" id="CHEBI:456215"/>
        <dbReference type="EC" id="6.1.1.20"/>
    </reaction>
</comment>
<organism evidence="20 21">
    <name type="scientific">Apibacter muscae</name>
    <dbReference type="NCBI Taxonomy" id="2509004"/>
    <lineage>
        <taxon>Bacteria</taxon>
        <taxon>Pseudomonadati</taxon>
        <taxon>Bacteroidota</taxon>
        <taxon>Flavobacteriia</taxon>
        <taxon>Flavobacteriales</taxon>
        <taxon>Weeksellaceae</taxon>
        <taxon>Apibacter</taxon>
    </lineage>
</organism>
<evidence type="ECO:0000259" key="19">
    <source>
        <dbReference type="PROSITE" id="PS51483"/>
    </source>
</evidence>
<dbReference type="SUPFAM" id="SSF56037">
    <property type="entry name" value="PheT/TilS domain"/>
    <property type="match status" value="1"/>
</dbReference>
<dbReference type="PROSITE" id="PS50886">
    <property type="entry name" value="TRBD"/>
    <property type="match status" value="1"/>
</dbReference>
<dbReference type="EMBL" id="SELH01000016">
    <property type="protein sequence ID" value="TWP29102.1"/>
    <property type="molecule type" value="Genomic_DNA"/>
</dbReference>
<dbReference type="InterPro" id="IPR020825">
    <property type="entry name" value="Phe-tRNA_synthase-like_B3/B4"/>
</dbReference>
<dbReference type="GO" id="GO:0000049">
    <property type="term" value="F:tRNA binding"/>
    <property type="evidence" value="ECO:0007669"/>
    <property type="project" value="UniProtKB-UniRule"/>
</dbReference>
<proteinExistence type="inferred from homology"/>
<dbReference type="SUPFAM" id="SSF54991">
    <property type="entry name" value="Anticodon-binding domain of PheRS"/>
    <property type="match status" value="1"/>
</dbReference>
<feature type="binding site" evidence="15">
    <location>
        <position position="479"/>
    </location>
    <ligand>
        <name>Mg(2+)</name>
        <dbReference type="ChEBI" id="CHEBI:18420"/>
        <note>shared with alpha subunit</note>
    </ligand>
</feature>
<dbReference type="InterPro" id="IPR045060">
    <property type="entry name" value="Phe-tRNA-ligase_IIc_bsu"/>
</dbReference>
<evidence type="ECO:0000256" key="8">
    <source>
        <dbReference type="ARBA" id="ARBA00022741"/>
    </source>
</evidence>
<feature type="binding site" evidence="15">
    <location>
        <position position="470"/>
    </location>
    <ligand>
        <name>Mg(2+)</name>
        <dbReference type="ChEBI" id="CHEBI:18420"/>
        <note>shared with alpha subunit</note>
    </ligand>
</feature>
<keyword evidence="12 15" id="KW-0648">Protein biosynthesis</keyword>
<dbReference type="GO" id="GO:0005524">
    <property type="term" value="F:ATP binding"/>
    <property type="evidence" value="ECO:0007669"/>
    <property type="project" value="UniProtKB-UniRule"/>
</dbReference>
<feature type="domain" description="TRNA-binding" evidence="17">
    <location>
        <begin position="42"/>
        <end position="155"/>
    </location>
</feature>
<dbReference type="Pfam" id="PF03147">
    <property type="entry name" value="FDX-ACB"/>
    <property type="match status" value="1"/>
</dbReference>
<dbReference type="SMART" id="SM00874">
    <property type="entry name" value="B5"/>
    <property type="match status" value="1"/>
</dbReference>
<dbReference type="GO" id="GO:0009328">
    <property type="term" value="C:phenylalanine-tRNA ligase complex"/>
    <property type="evidence" value="ECO:0007669"/>
    <property type="project" value="TreeGrafter"/>
</dbReference>
<accession>A0A563DG97</accession>
<evidence type="ECO:0000256" key="10">
    <source>
        <dbReference type="ARBA" id="ARBA00022842"/>
    </source>
</evidence>
<dbReference type="FunFam" id="3.30.70.380:FF:000001">
    <property type="entry name" value="Phenylalanine--tRNA ligase beta subunit"/>
    <property type="match status" value="1"/>
</dbReference>
<dbReference type="Proteomes" id="UP000319499">
    <property type="component" value="Unassembled WGS sequence"/>
</dbReference>
<dbReference type="SUPFAM" id="SSF50249">
    <property type="entry name" value="Nucleic acid-binding proteins"/>
    <property type="match status" value="1"/>
</dbReference>
<keyword evidence="13 15" id="KW-0030">Aminoacyl-tRNA synthetase</keyword>
<dbReference type="InterPro" id="IPR041616">
    <property type="entry name" value="PheRS_beta_core"/>
</dbReference>
<dbReference type="InterPro" id="IPR045864">
    <property type="entry name" value="aa-tRNA-synth_II/BPL/LPL"/>
</dbReference>
<feature type="domain" description="B5" evidence="19">
    <location>
        <begin position="416"/>
        <end position="492"/>
    </location>
</feature>
<dbReference type="NCBIfam" id="TIGR00472">
    <property type="entry name" value="pheT_bact"/>
    <property type="match status" value="1"/>
</dbReference>
<comment type="cofactor">
    <cofactor evidence="15">
        <name>Mg(2+)</name>
        <dbReference type="ChEBI" id="CHEBI:18420"/>
    </cofactor>
    <text evidence="15">Binds 2 magnesium ions per tetramer.</text>
</comment>
<dbReference type="InterPro" id="IPR004532">
    <property type="entry name" value="Phe-tRNA-ligase_IIc_bsu_bact"/>
</dbReference>
<dbReference type="HAMAP" id="MF_00283">
    <property type="entry name" value="Phe_tRNA_synth_beta1"/>
    <property type="match status" value="1"/>
</dbReference>
<evidence type="ECO:0000256" key="2">
    <source>
        <dbReference type="ARBA" id="ARBA00008653"/>
    </source>
</evidence>
<evidence type="ECO:0000313" key="21">
    <source>
        <dbReference type="Proteomes" id="UP000319499"/>
    </source>
</evidence>
<evidence type="ECO:0000259" key="18">
    <source>
        <dbReference type="PROSITE" id="PS51447"/>
    </source>
</evidence>
<comment type="similarity">
    <text evidence="2 15">Belongs to the phenylalanyl-tRNA synthetase beta subunit family. Type 1 subfamily.</text>
</comment>
<gene>
    <name evidence="15" type="primary">pheT</name>
    <name evidence="20" type="ORF">ETU09_04475</name>
</gene>
<dbReference type="PANTHER" id="PTHR10947:SF0">
    <property type="entry name" value="PHENYLALANINE--TRNA LIGASE BETA SUBUNIT"/>
    <property type="match status" value="1"/>
</dbReference>
<evidence type="ECO:0000256" key="14">
    <source>
        <dbReference type="ARBA" id="ARBA00049255"/>
    </source>
</evidence>
<dbReference type="Gene3D" id="3.30.930.10">
    <property type="entry name" value="Bira Bifunctional Protein, Domain 2"/>
    <property type="match status" value="1"/>
</dbReference>
<evidence type="ECO:0000256" key="11">
    <source>
        <dbReference type="ARBA" id="ARBA00022884"/>
    </source>
</evidence>
<protein>
    <recommendedName>
        <fullName evidence="15">Phenylalanine--tRNA ligase beta subunit</fullName>
        <ecNumber evidence="15">6.1.1.20</ecNumber>
    </recommendedName>
    <alternativeName>
        <fullName evidence="15">Phenylalanyl-tRNA synthetase beta subunit</fullName>
        <shortName evidence="15">PheRS</shortName>
    </alternativeName>
</protein>
<evidence type="ECO:0000256" key="6">
    <source>
        <dbReference type="ARBA" id="ARBA00022598"/>
    </source>
</evidence>
<dbReference type="RefSeq" id="WP_146292133.1">
    <property type="nucleotide sequence ID" value="NZ_SELH01000016.1"/>
</dbReference>
<dbReference type="InterPro" id="IPR002547">
    <property type="entry name" value="tRNA-bd_dom"/>
</dbReference>
<dbReference type="InterPro" id="IPR033714">
    <property type="entry name" value="tRNA_bind_bactPheRS"/>
</dbReference>
<evidence type="ECO:0000259" key="17">
    <source>
        <dbReference type="PROSITE" id="PS50886"/>
    </source>
</evidence>
<comment type="caution">
    <text evidence="20">The sequence shown here is derived from an EMBL/GenBank/DDBJ whole genome shotgun (WGS) entry which is preliminary data.</text>
</comment>
<dbReference type="Pfam" id="PF17759">
    <property type="entry name" value="tRNA_synthFbeta"/>
    <property type="match status" value="1"/>
</dbReference>
<dbReference type="InterPro" id="IPR036690">
    <property type="entry name" value="Fdx_antiC-bd_sf"/>
</dbReference>
<dbReference type="Gene3D" id="3.50.40.10">
    <property type="entry name" value="Phenylalanyl-trna Synthetase, Chain B, domain 3"/>
    <property type="match status" value="1"/>
</dbReference>
<evidence type="ECO:0000256" key="5">
    <source>
        <dbReference type="ARBA" id="ARBA00022555"/>
    </source>
</evidence>
<keyword evidence="8 15" id="KW-0547">Nucleotide-binding</keyword>
<dbReference type="Pfam" id="PF01588">
    <property type="entry name" value="tRNA_bind"/>
    <property type="match status" value="1"/>
</dbReference>
<feature type="domain" description="FDX-ACB" evidence="18">
    <location>
        <begin position="711"/>
        <end position="804"/>
    </location>
</feature>
<evidence type="ECO:0000256" key="12">
    <source>
        <dbReference type="ARBA" id="ARBA00022917"/>
    </source>
</evidence>
<keyword evidence="6 15" id="KW-0436">Ligase</keyword>
<keyword evidence="10 15" id="KW-0460">Magnesium</keyword>
<keyword evidence="21" id="KW-1185">Reference proteome</keyword>
<dbReference type="InterPro" id="IPR012340">
    <property type="entry name" value="NA-bd_OB-fold"/>
</dbReference>
<evidence type="ECO:0000256" key="3">
    <source>
        <dbReference type="ARBA" id="ARBA00011209"/>
    </source>
</evidence>
<evidence type="ECO:0000256" key="16">
    <source>
        <dbReference type="PROSITE-ProRule" id="PRU00209"/>
    </source>
</evidence>
<dbReference type="OrthoDB" id="9805455at2"/>
<feature type="binding site" evidence="15">
    <location>
        <position position="480"/>
    </location>
    <ligand>
        <name>Mg(2+)</name>
        <dbReference type="ChEBI" id="CHEBI:18420"/>
        <note>shared with alpha subunit</note>
    </ligand>
</feature>
<comment type="subunit">
    <text evidence="3 15">Tetramer of two alpha and two beta subunits.</text>
</comment>
<dbReference type="CDD" id="cd00769">
    <property type="entry name" value="PheRS_beta_core"/>
    <property type="match status" value="1"/>
</dbReference>
<dbReference type="Gene3D" id="2.40.50.140">
    <property type="entry name" value="Nucleic acid-binding proteins"/>
    <property type="match status" value="1"/>
</dbReference>
<dbReference type="Gene3D" id="3.30.70.380">
    <property type="entry name" value="Ferrodoxin-fold anticodon-binding domain"/>
    <property type="match status" value="1"/>
</dbReference>
<dbReference type="AlphaFoldDB" id="A0A563DG97"/>
<dbReference type="PROSITE" id="PS51447">
    <property type="entry name" value="FDX_ACB"/>
    <property type="match status" value="1"/>
</dbReference>
<dbReference type="InterPro" id="IPR009061">
    <property type="entry name" value="DNA-bd_dom_put_sf"/>
</dbReference>
<dbReference type="SUPFAM" id="SSF55681">
    <property type="entry name" value="Class II aaRS and biotin synthetases"/>
    <property type="match status" value="1"/>
</dbReference>
<dbReference type="GO" id="GO:0006432">
    <property type="term" value="P:phenylalanyl-tRNA aminoacylation"/>
    <property type="evidence" value="ECO:0007669"/>
    <property type="project" value="UniProtKB-UniRule"/>
</dbReference>
<dbReference type="InterPro" id="IPR005147">
    <property type="entry name" value="tRNA_synthase_B5-dom"/>
</dbReference>
<keyword evidence="5 16" id="KW-0820">tRNA-binding</keyword>
<dbReference type="SMART" id="SM00873">
    <property type="entry name" value="B3_4"/>
    <property type="match status" value="1"/>
</dbReference>
<keyword evidence="11 16" id="KW-0694">RNA-binding</keyword>
<sequence>MKISYNWLNDYIKTDLSVEKVASVLTDIGLEVEGIDKVESTQSNFNGVVVGEVIDCIKHPNADKLKITQVKINENEILQIVCGAPNVDIGQKVPVATIGTILCDKEGNEFKIKKSKIRGEDSFGMICSEEELGIGESHEGIMVLDSHIKLGMPIKEILTTSSDYTLEIGLTPNRTDAMSHFGVARDLASALKSRKIKSELLPISIEEFKLEEENYNPIQVEIEDANLCPRYTGIYLKDVEIKPSPEWLQKKLRTIGLTPINNAVDITNYILHSYGQPLHAFDADKIKGNKLKVGSVQKGTKFVTLDNVERNLDGTELVIKDSEDQPLCLAGIYGGLESGVSSTTKNIFLESAYFNPISIRKTSKKEGISTDSSFRFERGVDPNNTLLPLKKAAELFKELANATLVGEIIDEYPQPIKEVNTVLRYHKIDQILGKRIHRDQIKEIVKSLDFTIISDVNDVLDLNVPTYRVDVTREIDVIEEVARIYGYNHIDIPEKFSFTYDNNQQNEEDLLEDSITNLLKFNGFYEVLNNSITTKKMEDTNYVELLNPLSSDLSVMRQTLLYGMLQTVSFNYNRNQKEIKLFELGKVYFKTSGNNYLENKKLGLILSGNFQSNNWISKENRSSFFHLKGIVYQLLNSLGIQPSEKPIHSNLYDEGIELSMNNTYLGEISIISPSQFKEFGIKNEVYFAELDWDNILDLSTKRKALKFEEISKFPGSSRDLALLVDKNVNYFDLYKTAFNEEKILIKSINLFDVYEGEKLPVGKKSYALNFIIQDERKTLTDAEIDAVMNNLINIYSREFKAELRN</sequence>
<name>A0A563DG97_9FLAO</name>
<keyword evidence="4 15" id="KW-0963">Cytoplasm</keyword>
<dbReference type="EC" id="6.1.1.20" evidence="15"/>
<evidence type="ECO:0000256" key="4">
    <source>
        <dbReference type="ARBA" id="ARBA00022490"/>
    </source>
</evidence>
<dbReference type="GO" id="GO:0004826">
    <property type="term" value="F:phenylalanine-tRNA ligase activity"/>
    <property type="evidence" value="ECO:0007669"/>
    <property type="project" value="UniProtKB-UniRule"/>
</dbReference>
<dbReference type="SUPFAM" id="SSF46955">
    <property type="entry name" value="Putative DNA-binding domain"/>
    <property type="match status" value="1"/>
</dbReference>
<dbReference type="Pfam" id="PF03483">
    <property type="entry name" value="B3_4"/>
    <property type="match status" value="1"/>
</dbReference>
<evidence type="ECO:0000256" key="1">
    <source>
        <dbReference type="ARBA" id="ARBA00004496"/>
    </source>
</evidence>
<dbReference type="SMART" id="SM00896">
    <property type="entry name" value="FDX-ACB"/>
    <property type="match status" value="1"/>
</dbReference>
<keyword evidence="7 15" id="KW-0479">Metal-binding</keyword>